<keyword evidence="2" id="KW-0614">Plasmid</keyword>
<proteinExistence type="predicted"/>
<reference evidence="3" key="1">
    <citation type="journal article" date="2020" name="Microbiol. Resour. Announc.">
        <title>Complete Genome Sequence of Geobacillus sp. Strain E55-1, Isolated from Mine Geyser in Japan.</title>
        <authorList>
            <person name="Miyazaki K."/>
            <person name="Hase E."/>
            <person name="Tokito N."/>
        </authorList>
    </citation>
    <scope>NUCLEOTIDE SEQUENCE [LARGE SCALE GENOMIC DNA]</scope>
    <source>
        <strain evidence="3">E55-1</strain>
        <plasmid evidence="3">pGspE55-2</plasmid>
    </source>
</reference>
<evidence type="ECO:0000313" key="3">
    <source>
        <dbReference type="Proteomes" id="UP000501421"/>
    </source>
</evidence>
<gene>
    <name evidence="2" type="ORF">GsuE55_38480</name>
</gene>
<dbReference type="AlphaFoldDB" id="A0A679FWE4"/>
<dbReference type="RefSeq" id="WP_011230037.1">
    <property type="nucleotide sequence ID" value="NZ_AP022559.1"/>
</dbReference>
<evidence type="ECO:0000256" key="1">
    <source>
        <dbReference type="SAM" id="MobiDB-lite"/>
    </source>
</evidence>
<dbReference type="Proteomes" id="UP000501421">
    <property type="component" value="Plasmid pGspE55-2"/>
</dbReference>
<accession>A0A679FWE4</accession>
<organism evidence="2 3">
    <name type="scientific">Geobacillus subterraneus</name>
    <dbReference type="NCBI Taxonomy" id="129338"/>
    <lineage>
        <taxon>Bacteria</taxon>
        <taxon>Bacillati</taxon>
        <taxon>Bacillota</taxon>
        <taxon>Bacilli</taxon>
        <taxon>Bacillales</taxon>
        <taxon>Anoxybacillaceae</taxon>
        <taxon>Geobacillus</taxon>
    </lineage>
</organism>
<dbReference type="EMBL" id="AP022559">
    <property type="protein sequence ID" value="BBW99015.1"/>
    <property type="molecule type" value="Genomic_DNA"/>
</dbReference>
<feature type="compositionally biased region" description="Basic and acidic residues" evidence="1">
    <location>
        <begin position="29"/>
        <end position="47"/>
    </location>
</feature>
<geneLocation type="plasmid" evidence="2 3">
    <name>pGspE55-2</name>
</geneLocation>
<name>A0A679FWE4_9BACL</name>
<keyword evidence="3" id="KW-1185">Reference proteome</keyword>
<evidence type="ECO:0000313" key="2">
    <source>
        <dbReference type="EMBL" id="BBW99015.1"/>
    </source>
</evidence>
<protein>
    <submittedName>
        <fullName evidence="2">Uncharacterized protein</fullName>
    </submittedName>
</protein>
<sequence length="66" mass="7723">MKQYLVLNDFIDRFTKEYYPKGSMYSTNDAERAEELQQKGFLGDEVKQPANRKGKGKNADEDRETE</sequence>
<feature type="region of interest" description="Disordered" evidence="1">
    <location>
        <begin position="29"/>
        <end position="66"/>
    </location>
</feature>